<accession>A0ABU3JP63</accession>
<comment type="caution">
    <text evidence="2">The sequence shown here is derived from an EMBL/GenBank/DDBJ whole genome shotgun (WGS) entry which is preliminary data.</text>
</comment>
<evidence type="ECO:0000313" key="3">
    <source>
        <dbReference type="Proteomes" id="UP001249760"/>
    </source>
</evidence>
<protein>
    <submittedName>
        <fullName evidence="2">Uncharacterized protein</fullName>
    </submittedName>
</protein>
<sequence length="192" mass="21622">MTTHTLNLAEGELTFEQDGEWIHGSRHVPDPDWRTTDSHGHTHRYTDGPDSYPTLTTVWGEPYWCGDCRDEHQDSWYECRQCGEKITPGTRVDSTPTYIAGPVHYYWNGDPISTEKASEIITEMQRLHDEATRLKTRPEVGAQVRLYDTTVTVVPTEDHVPDTHVTVMHHGTGALETVALDALRTKGLPGLG</sequence>
<reference evidence="2 3" key="1">
    <citation type="submission" date="2023-05" db="EMBL/GenBank/DDBJ databases">
        <title>Streptomyces fuscus sp. nov., a brown-black pigment producing actinomyces isolated from dry sand of Sea duck farm.</title>
        <authorList>
            <person name="Xie J."/>
            <person name="Shen N."/>
        </authorList>
    </citation>
    <scope>NUCLEOTIDE SEQUENCE [LARGE SCALE GENOMIC DNA]</scope>
    <source>
        <strain evidence="2 3">CGMCC 4.1745</strain>
    </source>
</reference>
<organism evidence="2 3">
    <name type="scientific">Streptomyces lusitanus</name>
    <dbReference type="NCBI Taxonomy" id="68232"/>
    <lineage>
        <taxon>Bacteria</taxon>
        <taxon>Bacillati</taxon>
        <taxon>Actinomycetota</taxon>
        <taxon>Actinomycetes</taxon>
        <taxon>Kitasatosporales</taxon>
        <taxon>Streptomycetaceae</taxon>
        <taxon>Streptomyces</taxon>
    </lineage>
</organism>
<gene>
    <name evidence="2" type="ORF">QNO04_09640</name>
</gene>
<keyword evidence="3" id="KW-1185">Reference proteome</keyword>
<evidence type="ECO:0000256" key="1">
    <source>
        <dbReference type="SAM" id="MobiDB-lite"/>
    </source>
</evidence>
<dbReference type="RefSeq" id="WP_394305998.1">
    <property type="nucleotide sequence ID" value="NZ_JASKMA010000006.1"/>
</dbReference>
<evidence type="ECO:0000313" key="2">
    <source>
        <dbReference type="EMBL" id="MDT6983724.1"/>
    </source>
</evidence>
<feature type="region of interest" description="Disordered" evidence="1">
    <location>
        <begin position="26"/>
        <end position="45"/>
    </location>
</feature>
<name>A0ABU3JP63_9ACTN</name>
<dbReference type="Proteomes" id="UP001249760">
    <property type="component" value="Unassembled WGS sequence"/>
</dbReference>
<dbReference type="EMBL" id="JASKMA010000006">
    <property type="protein sequence ID" value="MDT6983724.1"/>
    <property type="molecule type" value="Genomic_DNA"/>
</dbReference>
<proteinExistence type="predicted"/>